<protein>
    <submittedName>
        <fullName evidence="2">ScbA/BarX family gamma-butyrolactone biosynthesis protein</fullName>
    </submittedName>
</protein>
<evidence type="ECO:0000313" key="3">
    <source>
        <dbReference type="Proteomes" id="UP001501072"/>
    </source>
</evidence>
<keyword evidence="3" id="KW-1185">Reference proteome</keyword>
<gene>
    <name evidence="2" type="ORF">GCM10009564_45110</name>
</gene>
<proteinExistence type="predicted"/>
<organism evidence="2 3">
    <name type="scientific">Streptomyces thermogriseus</name>
    <dbReference type="NCBI Taxonomy" id="75292"/>
    <lineage>
        <taxon>Bacteria</taxon>
        <taxon>Bacillati</taxon>
        <taxon>Actinomycetota</taxon>
        <taxon>Actinomycetes</taxon>
        <taxon>Kitasatosporales</taxon>
        <taxon>Streptomycetaceae</taxon>
        <taxon>Streptomyces</taxon>
    </lineage>
</organism>
<reference evidence="3" key="1">
    <citation type="journal article" date="2019" name="Int. J. Syst. Evol. Microbiol.">
        <title>The Global Catalogue of Microorganisms (GCM) 10K type strain sequencing project: providing services to taxonomists for standard genome sequencing and annotation.</title>
        <authorList>
            <consortium name="The Broad Institute Genomics Platform"/>
            <consortium name="The Broad Institute Genome Sequencing Center for Infectious Disease"/>
            <person name="Wu L."/>
            <person name="Ma J."/>
        </authorList>
    </citation>
    <scope>NUCLEOTIDE SEQUENCE [LARGE SCALE GENOMIC DNA]</scope>
    <source>
        <strain evidence="3">JCM 11269</strain>
    </source>
</reference>
<dbReference type="EMBL" id="BAAAHU010000056">
    <property type="protein sequence ID" value="GAA1014705.1"/>
    <property type="molecule type" value="Genomic_DNA"/>
</dbReference>
<comment type="caution">
    <text evidence="2">The sequence shown here is derived from an EMBL/GenBank/DDBJ whole genome shotgun (WGS) entry which is preliminary data.</text>
</comment>
<dbReference type="Proteomes" id="UP001501072">
    <property type="component" value="Unassembled WGS sequence"/>
</dbReference>
<dbReference type="RefSeq" id="WP_346073932.1">
    <property type="nucleotide sequence ID" value="NZ_BAAAHU010000056.1"/>
</dbReference>
<evidence type="ECO:0000313" key="2">
    <source>
        <dbReference type="EMBL" id="GAA1014705.1"/>
    </source>
</evidence>
<name>A0ABP4DQU2_9ACTN</name>
<accession>A0ABP4DQU2</accession>
<sequence length="304" mass="34187">MKTTVAHDMARATTSPRAVTQQLVHKADAAEALLTHWSRMASDSFRGAARWPVDHPFYTALSGAYEPLLVSETIRQLFPLLCHAAYEVPFGHHLVWERYDCTLDPEVLRPGPATPELRATCRDLVHRRGRVRAMTMHIELVRDGVVRARARSRFTIQAPAVYDRLRGDRADTARAMAAAVPVPEPALPKTVGRDRAADVVLSPADRPGRWQLRVDTRHPKLFDHPVDHVPGMLLLEAAQQAARAVRRPARVLPVALETAFHRYVEFDRPCWIEAHPLETGTVRVVARQDGEDRFTADVRTRGAR</sequence>
<dbReference type="Pfam" id="PF03756">
    <property type="entry name" value="AfsA"/>
    <property type="match status" value="2"/>
</dbReference>
<dbReference type="InterPro" id="IPR005509">
    <property type="entry name" value="AfsA_hotdog_dom"/>
</dbReference>
<feature type="domain" description="A-factor biosynthesis hotdog" evidence="1">
    <location>
        <begin position="191"/>
        <end position="275"/>
    </location>
</feature>
<evidence type="ECO:0000259" key="1">
    <source>
        <dbReference type="Pfam" id="PF03756"/>
    </source>
</evidence>
<dbReference type="NCBIfam" id="NF041195">
    <property type="entry name" value="ScbA_BarX_GamBu"/>
    <property type="match status" value="1"/>
</dbReference>
<dbReference type="InterPro" id="IPR047757">
    <property type="entry name" value="AfsA-like"/>
</dbReference>
<feature type="domain" description="A-factor biosynthesis hotdog" evidence="1">
    <location>
        <begin position="23"/>
        <end position="154"/>
    </location>
</feature>